<feature type="chain" id="PRO_5004250097" description="Right handed beta helix domain-containing protein" evidence="3">
    <location>
        <begin position="25"/>
        <end position="570"/>
    </location>
</feature>
<feature type="compositionally biased region" description="Polar residues" evidence="1">
    <location>
        <begin position="507"/>
        <end position="523"/>
    </location>
</feature>
<dbReference type="PANTHER" id="PTHR31318:SF1">
    <property type="entry name" value="POLYMORPHIC MEMBRANE PROTEIN REPEAT-CONTAINING PROTEIN-RELATED"/>
    <property type="match status" value="1"/>
</dbReference>
<evidence type="ECO:0008006" key="6">
    <source>
        <dbReference type="Google" id="ProtNLM"/>
    </source>
</evidence>
<accession>Q54L18</accession>
<organism evidence="4 5">
    <name type="scientific">Dictyostelium discoideum</name>
    <name type="common">Social amoeba</name>
    <dbReference type="NCBI Taxonomy" id="44689"/>
    <lineage>
        <taxon>Eukaryota</taxon>
        <taxon>Amoebozoa</taxon>
        <taxon>Evosea</taxon>
        <taxon>Eumycetozoa</taxon>
        <taxon>Dictyostelia</taxon>
        <taxon>Dictyosteliales</taxon>
        <taxon>Dictyosteliaceae</taxon>
        <taxon>Dictyostelium</taxon>
    </lineage>
</organism>
<evidence type="ECO:0000256" key="3">
    <source>
        <dbReference type="SAM" id="SignalP"/>
    </source>
</evidence>
<dbReference type="OMA" id="MINNGFL"/>
<dbReference type="PhylomeDB" id="Q54L18"/>
<keyword evidence="2" id="KW-0812">Transmembrane</keyword>
<dbReference type="KEGG" id="ddi:DDB_G0286973"/>
<feature type="signal peptide" evidence="3">
    <location>
        <begin position="1"/>
        <end position="24"/>
    </location>
</feature>
<evidence type="ECO:0000256" key="2">
    <source>
        <dbReference type="SAM" id="Phobius"/>
    </source>
</evidence>
<dbReference type="InParanoid" id="Q54L18"/>
<sequence length="570" mass="61377">MKKNNYLLFFLIIIINFLIGFVNCQVCNTFVNSDSNSDSNDCGTSDNPCSTISQSISNCGQFSEMLMTISPGYYNVEKTTFGEITNKTISIINSASPDIIAPNVFLDLTELIDPFINIQIKSNLDVNNITFYGITFKNGLSDGSVVLVNGSSLINLSVTKCSFYRNAAYHVGGTFAFLKNNLPLPSPSSTKNSTVSIIQSTFNNTKLVNAVGGIIYSDGIPIIFTIEDSNILNFVSNDIGSILMINNGFLSISNTIITGGSSNNSIYLIKTNNNNNTSTTTPSIPVFKFSNVNVTDTYGGIVIQISGDSSATSSFSSCNFVNTLNTLPILLKNGGQSVIDSCSFENNNINNYINNVGGAITLLNNQATINNCTFTNNHAQNGGAIYIDQCGTNQSSNYLTISNTIFNENFAKNGLGGSIYNLNCTISINNVKFIDNKIDGSPLINGNGSNIFCGSSNITINSTVFLNVQKTSDYNNYGINCLSDKNSCNIKFNINNNNNNNNNNKFENVQCSSSTSQPTSKGNSPHVLTKAEKIGISLGVIGAVIIISVVVVLIARKIKRDSQYKPIGLH</sequence>
<dbReference type="Proteomes" id="UP000002195">
    <property type="component" value="Unassembled WGS sequence"/>
</dbReference>
<name>Q54L18_DICDI</name>
<comment type="caution">
    <text evidence="4">The sequence shown here is derived from an EMBL/GenBank/DDBJ whole genome shotgun (WGS) entry which is preliminary data.</text>
</comment>
<proteinExistence type="predicted"/>
<dbReference type="GeneID" id="8625884"/>
<dbReference type="PANTHER" id="PTHR31318">
    <property type="entry name" value="EXPRESSED PROTEIN-RELATED"/>
    <property type="match status" value="1"/>
</dbReference>
<dbReference type="HOGENOM" id="CLU_514311_0_0_1"/>
<evidence type="ECO:0000256" key="1">
    <source>
        <dbReference type="SAM" id="MobiDB-lite"/>
    </source>
</evidence>
<dbReference type="EMBL" id="AAFI02000092">
    <property type="protein sequence ID" value="EAL63984.1"/>
    <property type="molecule type" value="Genomic_DNA"/>
</dbReference>
<keyword evidence="5" id="KW-1185">Reference proteome</keyword>
<gene>
    <name evidence="4" type="ORF">DDB_G0286973</name>
</gene>
<dbReference type="eggNOG" id="ENOG502RHQ5">
    <property type="taxonomic scope" value="Eukaryota"/>
</dbReference>
<feature type="transmembrane region" description="Helical" evidence="2">
    <location>
        <begin position="534"/>
        <end position="555"/>
    </location>
</feature>
<dbReference type="PaxDb" id="44689-DDB0218870"/>
<reference evidence="4 5" key="1">
    <citation type="journal article" date="2005" name="Nature">
        <title>The genome of the social amoeba Dictyostelium discoideum.</title>
        <authorList>
            <consortium name="The Dictyostelium discoideum Sequencing Consortium"/>
            <person name="Eichinger L."/>
            <person name="Pachebat J.A."/>
            <person name="Glockner G."/>
            <person name="Rajandream M.A."/>
            <person name="Sucgang R."/>
            <person name="Berriman M."/>
            <person name="Song J."/>
            <person name="Olsen R."/>
            <person name="Szafranski K."/>
            <person name="Xu Q."/>
            <person name="Tunggal B."/>
            <person name="Kummerfeld S."/>
            <person name="Madera M."/>
            <person name="Konfortov B.A."/>
            <person name="Rivero F."/>
            <person name="Bankier A.T."/>
            <person name="Lehmann R."/>
            <person name="Hamlin N."/>
            <person name="Davies R."/>
            <person name="Gaudet P."/>
            <person name="Fey P."/>
            <person name="Pilcher K."/>
            <person name="Chen G."/>
            <person name="Saunders D."/>
            <person name="Sodergren E."/>
            <person name="Davis P."/>
            <person name="Kerhornou A."/>
            <person name="Nie X."/>
            <person name="Hall N."/>
            <person name="Anjard C."/>
            <person name="Hemphill L."/>
            <person name="Bason N."/>
            <person name="Farbrother P."/>
            <person name="Desany B."/>
            <person name="Just E."/>
            <person name="Morio T."/>
            <person name="Rost R."/>
            <person name="Churcher C."/>
            <person name="Cooper J."/>
            <person name="Haydock S."/>
            <person name="van Driessche N."/>
            <person name="Cronin A."/>
            <person name="Goodhead I."/>
            <person name="Muzny D."/>
            <person name="Mourier T."/>
            <person name="Pain A."/>
            <person name="Lu M."/>
            <person name="Harper D."/>
            <person name="Lindsay R."/>
            <person name="Hauser H."/>
            <person name="James K."/>
            <person name="Quiles M."/>
            <person name="Madan Babu M."/>
            <person name="Saito T."/>
            <person name="Buchrieser C."/>
            <person name="Wardroper A."/>
            <person name="Felder M."/>
            <person name="Thangavelu M."/>
            <person name="Johnson D."/>
            <person name="Knights A."/>
            <person name="Loulseged H."/>
            <person name="Mungall K."/>
            <person name="Oliver K."/>
            <person name="Price C."/>
            <person name="Quail M.A."/>
            <person name="Urushihara H."/>
            <person name="Hernandez J."/>
            <person name="Rabbinowitsch E."/>
            <person name="Steffen D."/>
            <person name="Sanders M."/>
            <person name="Ma J."/>
            <person name="Kohara Y."/>
            <person name="Sharp S."/>
            <person name="Simmonds M."/>
            <person name="Spiegler S."/>
            <person name="Tivey A."/>
            <person name="Sugano S."/>
            <person name="White B."/>
            <person name="Walker D."/>
            <person name="Woodward J."/>
            <person name="Winckler T."/>
            <person name="Tanaka Y."/>
            <person name="Shaulsky G."/>
            <person name="Schleicher M."/>
            <person name="Weinstock G."/>
            <person name="Rosenthal A."/>
            <person name="Cox E.C."/>
            <person name="Chisholm R.L."/>
            <person name="Gibbs R."/>
            <person name="Loomis W.F."/>
            <person name="Platzer M."/>
            <person name="Kay R.R."/>
            <person name="Williams J."/>
            <person name="Dear P.H."/>
            <person name="Noegel A.A."/>
            <person name="Barrell B."/>
            <person name="Kuspa A."/>
        </authorList>
    </citation>
    <scope>NUCLEOTIDE SEQUENCE [LARGE SCALE GENOMIC DNA]</scope>
    <source>
        <strain evidence="4 5">AX4</strain>
    </source>
</reference>
<dbReference type="RefSeq" id="XP_637485.1">
    <property type="nucleotide sequence ID" value="XM_632393.1"/>
</dbReference>
<keyword evidence="3" id="KW-0732">Signal</keyword>
<keyword evidence="2" id="KW-1133">Transmembrane helix</keyword>
<protein>
    <recommendedName>
        <fullName evidence="6">Right handed beta helix domain-containing protein</fullName>
    </recommendedName>
</protein>
<keyword evidence="2" id="KW-0472">Membrane</keyword>
<dbReference type="FunCoup" id="Q54L18">
    <property type="interactions" value="2"/>
</dbReference>
<evidence type="ECO:0000313" key="5">
    <source>
        <dbReference type="Proteomes" id="UP000002195"/>
    </source>
</evidence>
<dbReference type="AlphaFoldDB" id="Q54L18"/>
<feature type="region of interest" description="Disordered" evidence="1">
    <location>
        <begin position="501"/>
        <end position="525"/>
    </location>
</feature>
<dbReference type="dictyBase" id="DDB_G0286973"/>
<dbReference type="VEuPathDB" id="AmoebaDB:DDB_G0286973"/>
<evidence type="ECO:0000313" key="4">
    <source>
        <dbReference type="EMBL" id="EAL63984.1"/>
    </source>
</evidence>